<dbReference type="GO" id="GO:0016740">
    <property type="term" value="F:transferase activity"/>
    <property type="evidence" value="ECO:0007669"/>
    <property type="project" value="UniProtKB-KW"/>
</dbReference>
<dbReference type="InterPro" id="IPR015421">
    <property type="entry name" value="PyrdxlP-dep_Trfase_major"/>
</dbReference>
<dbReference type="EMBL" id="LDAU01000003">
    <property type="protein sequence ID" value="KRX11246.1"/>
    <property type="molecule type" value="Genomic_DNA"/>
</dbReference>
<dbReference type="SUPFAM" id="SSF53383">
    <property type="entry name" value="PLP-dependent transferases"/>
    <property type="match status" value="1"/>
</dbReference>
<proteinExistence type="predicted"/>
<dbReference type="Gene3D" id="3.40.640.10">
    <property type="entry name" value="Type I PLP-dependent aspartate aminotransferase-like (Major domain)"/>
    <property type="match status" value="1"/>
</dbReference>
<sequence length="393" mass="45882">MNSAIRFQALKTFPFEYVASLQKQQKEGKQQDIIDFIPQSTGQQLVSSDQIEILKNHVGKLDGYTEMRGLKKNREILAQSLNEELSLKIQQQLKVCQKDNNEQQQQKEEDFQIKINEDDIFFTFGVETCYWLVSSLLLEQDEIVLIPKIIQPYIYNSCAQRMAQIKQYEDFETLVSMLNEYEVKSVYIQNPQFLGDTILNGEQIQTLIKLALEKNIVLVIEGQYNEFFIRNYNQANIIGIETFRQFQSGWKINCLILQGIGFNIEVKKGILNLLDIILMTNTISQSAFQELQQKYGIDLDLKNQQENQVIFNNMFEKCSNIKIYGNYGVLKMNKFKKYSNENELSSYLFKKYGYILYPGSLFGIDYQVLVFGLDQKNLEYIRKLAQVIESEII</sequence>
<dbReference type="InParanoid" id="A0A0V0R9V4"/>
<evidence type="ECO:0000313" key="1">
    <source>
        <dbReference type="EMBL" id="KRX11246.1"/>
    </source>
</evidence>
<comment type="caution">
    <text evidence="1">The sequence shown here is derived from an EMBL/GenBank/DDBJ whole genome shotgun (WGS) entry which is preliminary data.</text>
</comment>
<dbReference type="Proteomes" id="UP000054937">
    <property type="component" value="Unassembled WGS sequence"/>
</dbReference>
<reference evidence="1 2" key="1">
    <citation type="journal article" date="2015" name="Sci. Rep.">
        <title>Genome of the facultative scuticociliatosis pathogen Pseudocohnilembus persalinus provides insight into its virulence through horizontal gene transfer.</title>
        <authorList>
            <person name="Xiong J."/>
            <person name="Wang G."/>
            <person name="Cheng J."/>
            <person name="Tian M."/>
            <person name="Pan X."/>
            <person name="Warren A."/>
            <person name="Jiang C."/>
            <person name="Yuan D."/>
            <person name="Miao W."/>
        </authorList>
    </citation>
    <scope>NUCLEOTIDE SEQUENCE [LARGE SCALE GENOMIC DNA]</scope>
    <source>
        <strain evidence="1">36N120E</strain>
    </source>
</reference>
<evidence type="ECO:0000313" key="2">
    <source>
        <dbReference type="Proteomes" id="UP000054937"/>
    </source>
</evidence>
<dbReference type="InterPro" id="IPR015424">
    <property type="entry name" value="PyrdxlP-dep_Trfase"/>
</dbReference>
<dbReference type="AlphaFoldDB" id="A0A0V0R9V4"/>
<gene>
    <name evidence="1" type="ORF">PPERSA_07771</name>
</gene>
<organism evidence="1 2">
    <name type="scientific">Pseudocohnilembus persalinus</name>
    <name type="common">Ciliate</name>
    <dbReference type="NCBI Taxonomy" id="266149"/>
    <lineage>
        <taxon>Eukaryota</taxon>
        <taxon>Sar</taxon>
        <taxon>Alveolata</taxon>
        <taxon>Ciliophora</taxon>
        <taxon>Intramacronucleata</taxon>
        <taxon>Oligohymenophorea</taxon>
        <taxon>Scuticociliatia</taxon>
        <taxon>Philasterida</taxon>
        <taxon>Pseudocohnilembidae</taxon>
        <taxon>Pseudocohnilembus</taxon>
    </lineage>
</organism>
<accession>A0A0V0R9V4</accession>
<keyword evidence="1" id="KW-0808">Transferase</keyword>
<keyword evidence="2" id="KW-1185">Reference proteome</keyword>
<name>A0A0V0R9V4_PSEPJ</name>
<protein>
    <submittedName>
        <fullName evidence="1">Pyridoxal phosphate-dependent transferase</fullName>
    </submittedName>
</protein>